<organism evidence="2">
    <name type="scientific">hydrothermal vent metagenome</name>
    <dbReference type="NCBI Taxonomy" id="652676"/>
    <lineage>
        <taxon>unclassified sequences</taxon>
        <taxon>metagenomes</taxon>
        <taxon>ecological metagenomes</taxon>
    </lineage>
</organism>
<dbReference type="EMBL" id="UOFL01000238">
    <property type="protein sequence ID" value="VAW82156.1"/>
    <property type="molecule type" value="Genomic_DNA"/>
</dbReference>
<dbReference type="AlphaFoldDB" id="A0A3B0ZNI0"/>
<dbReference type="InterPro" id="IPR036866">
    <property type="entry name" value="RibonucZ/Hydroxyglut_hydro"/>
</dbReference>
<dbReference type="SUPFAM" id="SSF56281">
    <property type="entry name" value="Metallo-hydrolase/oxidoreductase"/>
    <property type="match status" value="1"/>
</dbReference>
<dbReference type="GO" id="GO:0004115">
    <property type="term" value="F:3',5'-cyclic-AMP phosphodiesterase activity"/>
    <property type="evidence" value="ECO:0007669"/>
    <property type="project" value="InterPro"/>
</dbReference>
<reference evidence="2" key="1">
    <citation type="submission" date="2018-06" db="EMBL/GenBank/DDBJ databases">
        <authorList>
            <person name="Zhirakovskaya E."/>
        </authorList>
    </citation>
    <scope>NUCLEOTIDE SEQUENCE</scope>
</reference>
<dbReference type="InterPro" id="IPR001279">
    <property type="entry name" value="Metallo-B-lactamas"/>
</dbReference>
<evidence type="ECO:0000313" key="2">
    <source>
        <dbReference type="EMBL" id="VAW82156.1"/>
    </source>
</evidence>
<accession>A0A3B0ZNI0</accession>
<dbReference type="GO" id="GO:0006198">
    <property type="term" value="P:cAMP catabolic process"/>
    <property type="evidence" value="ECO:0007669"/>
    <property type="project" value="InterPro"/>
</dbReference>
<dbReference type="Gene3D" id="3.60.15.10">
    <property type="entry name" value="Ribonuclease Z/Hydroxyacylglutathione hydrolase-like"/>
    <property type="match status" value="1"/>
</dbReference>
<name>A0A3B0ZNI0_9ZZZZ</name>
<protein>
    <submittedName>
        <fullName evidence="2">cAMP phosphodiesterases class-II:Metallo-beta-lactamase superfamily</fullName>
    </submittedName>
</protein>
<proteinExistence type="predicted"/>
<dbReference type="Pfam" id="PF02112">
    <property type="entry name" value="PDEase_II"/>
    <property type="match status" value="1"/>
</dbReference>
<dbReference type="InterPro" id="IPR000396">
    <property type="entry name" value="Pdiesterase2"/>
</dbReference>
<feature type="domain" description="Metallo-beta-lactamase" evidence="1">
    <location>
        <begin position="17"/>
        <end position="222"/>
    </location>
</feature>
<dbReference type="PRINTS" id="PR00388">
    <property type="entry name" value="PDIESTERASE2"/>
</dbReference>
<gene>
    <name evidence="2" type="ORF">MNBD_GAMMA12-1008</name>
</gene>
<evidence type="ECO:0000259" key="1">
    <source>
        <dbReference type="SMART" id="SM00849"/>
    </source>
</evidence>
<dbReference type="CDD" id="cd07735">
    <property type="entry name" value="class_II_PDE_MBL-fold"/>
    <property type="match status" value="1"/>
</dbReference>
<dbReference type="PANTHER" id="PTHR42663:SF6">
    <property type="entry name" value="HYDROLASE C777.06C-RELATED"/>
    <property type="match status" value="1"/>
</dbReference>
<dbReference type="SMART" id="SM00849">
    <property type="entry name" value="Lactamase_B"/>
    <property type="match status" value="1"/>
</dbReference>
<dbReference type="PANTHER" id="PTHR42663">
    <property type="entry name" value="HYDROLASE C777.06C-RELATED-RELATED"/>
    <property type="match status" value="1"/>
</dbReference>
<sequence length="255" mass="27960">MKVQILGCSGGISEGLKTTSLLVDNSVLIDAGTGIGDLSLDTLRNIRTVFLTHSHLDHVCGLPLLIDTIFDQLVDNPLTVYARPETIEALKKHIFNNVIWPDFTRIPSVAKAVLKFQAVELNHKVEVKGVTFELLPVNHVVPACGYRVTNGSGSFAFSGDTTSNDTFWDALNSGPAPGMLIVEAAFPDSDIEICKLAYHYCPSLLAADIKKLKHKTDIYLTHLKPGSEKEIIAECKKAIKDRAFRQLESGEIFDL</sequence>